<organism evidence="2">
    <name type="scientific">Zea mays</name>
    <name type="common">Maize</name>
    <dbReference type="NCBI Taxonomy" id="4577"/>
    <lineage>
        <taxon>Eukaryota</taxon>
        <taxon>Viridiplantae</taxon>
        <taxon>Streptophyta</taxon>
        <taxon>Embryophyta</taxon>
        <taxon>Tracheophyta</taxon>
        <taxon>Spermatophyta</taxon>
        <taxon>Magnoliopsida</taxon>
        <taxon>Liliopsida</taxon>
        <taxon>Poales</taxon>
        <taxon>Poaceae</taxon>
        <taxon>PACMAD clade</taxon>
        <taxon>Panicoideae</taxon>
        <taxon>Andropogonodae</taxon>
        <taxon>Andropogoneae</taxon>
        <taxon>Tripsacinae</taxon>
        <taxon>Zea</taxon>
    </lineage>
</organism>
<name>B6T0N6_MAIZE</name>
<feature type="transmembrane region" description="Helical" evidence="1">
    <location>
        <begin position="20"/>
        <end position="48"/>
    </location>
</feature>
<dbReference type="ExpressionAtlas" id="B6T0N6">
    <property type="expression patterns" value="baseline"/>
</dbReference>
<accession>B6T0N6</accession>
<keyword evidence="1" id="KW-0812">Transmembrane</keyword>
<dbReference type="EMBL" id="EU958551">
    <property type="protein sequence ID" value="ACG30669.1"/>
    <property type="molecule type" value="mRNA"/>
</dbReference>
<sequence length="77" mass="8535">MRGAVVLAAKHAETMVGKPLLYGIGTLLVMSLRTLYGVGCVFGARWFLYMTSVSPSLQIEFVYRKFFGGYCNCSYHG</sequence>
<evidence type="ECO:0000313" key="2">
    <source>
        <dbReference type="EMBL" id="ACG30669.1"/>
    </source>
</evidence>
<protein>
    <submittedName>
        <fullName evidence="2">Uncharacterized protein</fullName>
    </submittedName>
</protein>
<reference evidence="2" key="1">
    <citation type="journal article" date="2009" name="Plant Mol. Biol.">
        <title>Insights into corn genes derived from large-scale cDNA sequencing.</title>
        <authorList>
            <person name="Alexandrov N.N."/>
            <person name="Brover V.V."/>
            <person name="Freidin S."/>
            <person name="Troukhan M.E."/>
            <person name="Tatarinova T.V."/>
            <person name="Zhang H."/>
            <person name="Swaller T.J."/>
            <person name="Lu Y.P."/>
            <person name="Bouck J."/>
            <person name="Flavell R.B."/>
            <person name="Feldmann K.A."/>
        </authorList>
    </citation>
    <scope>NUCLEOTIDE SEQUENCE</scope>
</reference>
<keyword evidence="1" id="KW-0472">Membrane</keyword>
<dbReference type="AlphaFoldDB" id="B6T0N6"/>
<proteinExistence type="evidence at transcript level"/>
<keyword evidence="1" id="KW-1133">Transmembrane helix</keyword>
<evidence type="ECO:0000256" key="1">
    <source>
        <dbReference type="SAM" id="Phobius"/>
    </source>
</evidence>